<dbReference type="Proteomes" id="UP000019277">
    <property type="component" value="Unassembled WGS sequence"/>
</dbReference>
<keyword evidence="2" id="KW-0732">Signal</keyword>
<dbReference type="AlphaFoldDB" id="W7IQL2"/>
<reference evidence="3 4" key="1">
    <citation type="journal article" date="2014" name="Genome Announc.">
        <title>Draft Genome Sequence of the Antitrypanosomally Active Sponge-Associated Bacterium Actinokineospora sp. Strain EG49.</title>
        <authorList>
            <person name="Harjes J."/>
            <person name="Ryu T."/>
            <person name="Abdelmohsen U.R."/>
            <person name="Moitinho-Silva L."/>
            <person name="Horn H."/>
            <person name="Ravasi T."/>
            <person name="Hentschel U."/>
        </authorList>
    </citation>
    <scope>NUCLEOTIDE SEQUENCE [LARGE SCALE GENOMIC DNA]</scope>
    <source>
        <strain evidence="3 4">EG49</strain>
    </source>
</reference>
<dbReference type="eggNOG" id="COG5563">
    <property type="taxonomic scope" value="Bacteria"/>
</dbReference>
<feature type="region of interest" description="Disordered" evidence="1">
    <location>
        <begin position="242"/>
        <end position="265"/>
    </location>
</feature>
<accession>W7IQL2</accession>
<sequence length="359" mass="36953">MRVRTTVSATTAALLILVGATAEADADAGVRPLPAPAGARQAAGIGMSATGLIHGVVLTDAGSRAVTWRGGERVDLEPEGVNSLVHEGNDLDQVVGYREVDGVRHAVLWSAGRRVDLTPAGAVDSAAVDVNNRGEVLVSSVDADDDRRLSLWRAGTWRTVVESPSAYFGSLGAGGDVTYTADGTAYLARPGRAPVAIGAGTPVDVNASGQVLVAAEGKLLLWSAGRTTDIGSLGGGQTHIPVSQEGSGPWLSDSGQVVGQSSTADGRSHAFSWQRRVMTDLTPGADSGAAFAVNRTGTVTVTEFAPVPKLSLWRRGTAEVLPLPTGGNPFGSALHPFLPWTGGTIVSTTAPESTAYEWR</sequence>
<gene>
    <name evidence="3" type="ORF">UO65_5709</name>
</gene>
<evidence type="ECO:0000313" key="3">
    <source>
        <dbReference type="EMBL" id="EWC59042.1"/>
    </source>
</evidence>
<feature type="signal peptide" evidence="2">
    <location>
        <begin position="1"/>
        <end position="24"/>
    </location>
</feature>
<protein>
    <submittedName>
        <fullName evidence="3">PKD domain protein</fullName>
    </submittedName>
</protein>
<dbReference type="EMBL" id="AYXG01000222">
    <property type="protein sequence ID" value="EWC59042.1"/>
    <property type="molecule type" value="Genomic_DNA"/>
</dbReference>
<feature type="compositionally biased region" description="Polar residues" evidence="1">
    <location>
        <begin position="253"/>
        <end position="265"/>
    </location>
</feature>
<evidence type="ECO:0000313" key="4">
    <source>
        <dbReference type="Proteomes" id="UP000019277"/>
    </source>
</evidence>
<keyword evidence="4" id="KW-1185">Reference proteome</keyword>
<evidence type="ECO:0000256" key="2">
    <source>
        <dbReference type="SAM" id="SignalP"/>
    </source>
</evidence>
<comment type="caution">
    <text evidence="3">The sequence shown here is derived from an EMBL/GenBank/DDBJ whole genome shotgun (WGS) entry which is preliminary data.</text>
</comment>
<dbReference type="InterPro" id="IPR014262">
    <property type="entry name" value="HAF_rpt"/>
</dbReference>
<dbReference type="OrthoDB" id="4310309at2"/>
<proteinExistence type="predicted"/>
<feature type="chain" id="PRO_5004896101" evidence="2">
    <location>
        <begin position="25"/>
        <end position="359"/>
    </location>
</feature>
<evidence type="ECO:0000256" key="1">
    <source>
        <dbReference type="SAM" id="MobiDB-lite"/>
    </source>
</evidence>
<organism evidence="3 4">
    <name type="scientific">Actinokineospora spheciospongiae</name>
    <dbReference type="NCBI Taxonomy" id="909613"/>
    <lineage>
        <taxon>Bacteria</taxon>
        <taxon>Bacillati</taxon>
        <taxon>Actinomycetota</taxon>
        <taxon>Actinomycetes</taxon>
        <taxon>Pseudonocardiales</taxon>
        <taxon>Pseudonocardiaceae</taxon>
        <taxon>Actinokineospora</taxon>
    </lineage>
</organism>
<name>W7IQL2_9PSEU</name>
<dbReference type="NCBIfam" id="TIGR02913">
    <property type="entry name" value="HAF_rpt"/>
    <property type="match status" value="1"/>
</dbReference>
<dbReference type="RefSeq" id="WP_084176331.1">
    <property type="nucleotide sequence ID" value="NZ_AYXG01000222.1"/>
</dbReference>